<dbReference type="GO" id="GO:0005524">
    <property type="term" value="F:ATP binding"/>
    <property type="evidence" value="ECO:0007669"/>
    <property type="project" value="InterPro"/>
</dbReference>
<evidence type="ECO:0000256" key="1">
    <source>
        <dbReference type="SAM" id="MobiDB-lite"/>
    </source>
</evidence>
<evidence type="ECO:0000313" key="5">
    <source>
        <dbReference type="Proteomes" id="UP000789706"/>
    </source>
</evidence>
<gene>
    <name evidence="4" type="ORF">DEBURN_LOCUS10158</name>
</gene>
<dbReference type="AlphaFoldDB" id="A0A9N9GM43"/>
<organism evidence="4 5">
    <name type="scientific">Diversispora eburnea</name>
    <dbReference type="NCBI Taxonomy" id="1213867"/>
    <lineage>
        <taxon>Eukaryota</taxon>
        <taxon>Fungi</taxon>
        <taxon>Fungi incertae sedis</taxon>
        <taxon>Mucoromycota</taxon>
        <taxon>Glomeromycotina</taxon>
        <taxon>Glomeromycetes</taxon>
        <taxon>Diversisporales</taxon>
        <taxon>Diversisporaceae</taxon>
        <taxon>Diversispora</taxon>
    </lineage>
</organism>
<keyword evidence="5" id="KW-1185">Reference proteome</keyword>
<evidence type="ECO:0000313" key="4">
    <source>
        <dbReference type="EMBL" id="CAG8615713.1"/>
    </source>
</evidence>
<dbReference type="InterPro" id="IPR027417">
    <property type="entry name" value="P-loop_NTPase"/>
</dbReference>
<keyword evidence="2" id="KW-0812">Transmembrane</keyword>
<name>A0A9N9GM43_9GLOM</name>
<feature type="domain" description="ATPase AAA-type core" evidence="3">
    <location>
        <begin position="184"/>
        <end position="275"/>
    </location>
</feature>
<dbReference type="OrthoDB" id="2446464at2759"/>
<keyword evidence="2" id="KW-1133">Transmembrane helix</keyword>
<feature type="compositionally biased region" description="Polar residues" evidence="1">
    <location>
        <begin position="7"/>
        <end position="17"/>
    </location>
</feature>
<accession>A0A9N9GM43</accession>
<keyword evidence="2" id="KW-0472">Membrane</keyword>
<feature type="non-terminal residue" evidence="4">
    <location>
        <position position="1"/>
    </location>
</feature>
<dbReference type="InterPro" id="IPR003959">
    <property type="entry name" value="ATPase_AAA_core"/>
</dbReference>
<proteinExistence type="predicted"/>
<dbReference type="EMBL" id="CAJVPK010002635">
    <property type="protein sequence ID" value="CAG8615713.1"/>
    <property type="molecule type" value="Genomic_DNA"/>
</dbReference>
<dbReference type="Proteomes" id="UP000789706">
    <property type="component" value="Unassembled WGS sequence"/>
</dbReference>
<feature type="region of interest" description="Disordered" evidence="1">
    <location>
        <begin position="1"/>
        <end position="22"/>
    </location>
</feature>
<reference evidence="4" key="1">
    <citation type="submission" date="2021-06" db="EMBL/GenBank/DDBJ databases">
        <authorList>
            <person name="Kallberg Y."/>
            <person name="Tangrot J."/>
            <person name="Rosling A."/>
        </authorList>
    </citation>
    <scope>NUCLEOTIDE SEQUENCE</scope>
    <source>
        <strain evidence="4">AZ414A</strain>
    </source>
</reference>
<comment type="caution">
    <text evidence="4">The sequence shown here is derived from an EMBL/GenBank/DDBJ whole genome shotgun (WGS) entry which is preliminary data.</text>
</comment>
<dbReference type="GO" id="GO:0016887">
    <property type="term" value="F:ATP hydrolysis activity"/>
    <property type="evidence" value="ECO:0007669"/>
    <property type="project" value="InterPro"/>
</dbReference>
<dbReference type="Pfam" id="PF00004">
    <property type="entry name" value="AAA"/>
    <property type="match status" value="1"/>
</dbReference>
<evidence type="ECO:0000259" key="3">
    <source>
        <dbReference type="Pfam" id="PF00004"/>
    </source>
</evidence>
<feature type="transmembrane region" description="Helical" evidence="2">
    <location>
        <begin position="28"/>
        <end position="47"/>
    </location>
</feature>
<evidence type="ECO:0000256" key="2">
    <source>
        <dbReference type="SAM" id="Phobius"/>
    </source>
</evidence>
<protein>
    <submittedName>
        <fullName evidence="4">5009_t:CDS:1</fullName>
    </submittedName>
</protein>
<dbReference type="SUPFAM" id="SSF52540">
    <property type="entry name" value="P-loop containing nucleoside triphosphate hydrolases"/>
    <property type="match status" value="1"/>
</dbReference>
<sequence>NYKNKKTMYGNNFGTEENTSDNKEQEQLQMLLIIGVVGMGYYFFFFLPEQRSSTKKEITNAFNNNSPVVATDLDKSMIEAIETKKKDIEEKKFRSIQEAKDSAVKELEDSCNEKEKTQPAIKKIIEKYSRKINNSNGNDISTLLREAGELIVEERVKKQGLHWRRKKEKSSERDPTTRLDNNALFYGAPRTGKSVMAEKLAYEADMYPLIVIQGSSLTPRKIDYDAGIAPLGKFIFTLCDIDHTLTDDFNFRREENGEVRYILFIDEANQITTSTLISKSTELTFLKEYQINEAVYQPGRLSNPLDFSWTLGDFIRYAEEANITNDFPQH</sequence>
<dbReference type="Gene3D" id="3.40.50.300">
    <property type="entry name" value="P-loop containing nucleotide triphosphate hydrolases"/>
    <property type="match status" value="1"/>
</dbReference>